<dbReference type="PANTHER" id="PTHR42756:SF1">
    <property type="entry name" value="TRANSCRIPTIONAL REPRESSOR OF EMRAB OPERON"/>
    <property type="match status" value="1"/>
</dbReference>
<dbReference type="InterPro" id="IPR023187">
    <property type="entry name" value="Tscrpt_reg_MarR-type_CS"/>
</dbReference>
<proteinExistence type="predicted"/>
<sequence length="163" mass="18174">MGDELFVIEESVGYLVNRLARAFARDLSGRLAVHEVSVGQWAVLIFLWARDGQSQGELSRGVAIEDATMVRTIDRMERDGLVRRERNASDRRRINVFLTDRGRSLHTSLVPCAVASNEAATRTFTDAEKRQLGGLLRRMIGSLEGAPPAHEKGGDRVRTENIE</sequence>
<evidence type="ECO:0000256" key="1">
    <source>
        <dbReference type="ARBA" id="ARBA00023015"/>
    </source>
</evidence>
<keyword evidence="1" id="KW-0805">Transcription regulation</keyword>
<dbReference type="Gene3D" id="1.10.10.10">
    <property type="entry name" value="Winged helix-like DNA-binding domain superfamily/Winged helix DNA-binding domain"/>
    <property type="match status" value="1"/>
</dbReference>
<dbReference type="InterPro" id="IPR036388">
    <property type="entry name" value="WH-like_DNA-bd_sf"/>
</dbReference>
<protein>
    <recommendedName>
        <fullName evidence="5">HTH marR-type domain-containing protein</fullName>
    </recommendedName>
</protein>
<dbReference type="SMART" id="SM00347">
    <property type="entry name" value="HTH_MARR"/>
    <property type="match status" value="1"/>
</dbReference>
<evidence type="ECO:0000313" key="6">
    <source>
        <dbReference type="EMBL" id="CAA9413377.1"/>
    </source>
</evidence>
<feature type="region of interest" description="Disordered" evidence="4">
    <location>
        <begin position="143"/>
        <end position="163"/>
    </location>
</feature>
<dbReference type="GO" id="GO:0003677">
    <property type="term" value="F:DNA binding"/>
    <property type="evidence" value="ECO:0007669"/>
    <property type="project" value="UniProtKB-KW"/>
</dbReference>
<accession>A0A6J4PE26</accession>
<reference evidence="6" key="1">
    <citation type="submission" date="2020-02" db="EMBL/GenBank/DDBJ databases">
        <authorList>
            <person name="Meier V. D."/>
        </authorList>
    </citation>
    <scope>NUCLEOTIDE SEQUENCE</scope>
    <source>
        <strain evidence="6">AVDCRST_MAG03</strain>
    </source>
</reference>
<feature type="domain" description="HTH marR-type" evidence="5">
    <location>
        <begin position="9"/>
        <end position="141"/>
    </location>
</feature>
<evidence type="ECO:0000259" key="5">
    <source>
        <dbReference type="PROSITE" id="PS50995"/>
    </source>
</evidence>
<dbReference type="EMBL" id="CADCUT010000125">
    <property type="protein sequence ID" value="CAA9413377.1"/>
    <property type="molecule type" value="Genomic_DNA"/>
</dbReference>
<dbReference type="PRINTS" id="PR00598">
    <property type="entry name" value="HTHMARR"/>
</dbReference>
<evidence type="ECO:0000256" key="3">
    <source>
        <dbReference type="ARBA" id="ARBA00023163"/>
    </source>
</evidence>
<dbReference type="PROSITE" id="PS50995">
    <property type="entry name" value="HTH_MARR_2"/>
    <property type="match status" value="1"/>
</dbReference>
<keyword evidence="3" id="KW-0804">Transcription</keyword>
<dbReference type="GO" id="GO:0003700">
    <property type="term" value="F:DNA-binding transcription factor activity"/>
    <property type="evidence" value="ECO:0007669"/>
    <property type="project" value="InterPro"/>
</dbReference>
<dbReference type="PROSITE" id="PS01117">
    <property type="entry name" value="HTH_MARR_1"/>
    <property type="match status" value="1"/>
</dbReference>
<dbReference type="InterPro" id="IPR036390">
    <property type="entry name" value="WH_DNA-bd_sf"/>
</dbReference>
<feature type="compositionally biased region" description="Basic and acidic residues" evidence="4">
    <location>
        <begin position="149"/>
        <end position="163"/>
    </location>
</feature>
<dbReference type="PANTHER" id="PTHR42756">
    <property type="entry name" value="TRANSCRIPTIONAL REGULATOR, MARR"/>
    <property type="match status" value="1"/>
</dbReference>
<dbReference type="InterPro" id="IPR000835">
    <property type="entry name" value="HTH_MarR-typ"/>
</dbReference>
<organism evidence="6">
    <name type="scientific">uncultured Rubrobacteraceae bacterium</name>
    <dbReference type="NCBI Taxonomy" id="349277"/>
    <lineage>
        <taxon>Bacteria</taxon>
        <taxon>Bacillati</taxon>
        <taxon>Actinomycetota</taxon>
        <taxon>Rubrobacteria</taxon>
        <taxon>Rubrobacterales</taxon>
        <taxon>Rubrobacteraceae</taxon>
        <taxon>environmental samples</taxon>
    </lineage>
</organism>
<dbReference type="SUPFAM" id="SSF46785">
    <property type="entry name" value="Winged helix' DNA-binding domain"/>
    <property type="match status" value="1"/>
</dbReference>
<evidence type="ECO:0000256" key="2">
    <source>
        <dbReference type="ARBA" id="ARBA00023125"/>
    </source>
</evidence>
<name>A0A6J4PE26_9ACTN</name>
<dbReference type="Pfam" id="PF01047">
    <property type="entry name" value="MarR"/>
    <property type="match status" value="1"/>
</dbReference>
<dbReference type="AlphaFoldDB" id="A0A6J4PE26"/>
<evidence type="ECO:0000256" key="4">
    <source>
        <dbReference type="SAM" id="MobiDB-lite"/>
    </source>
</evidence>
<keyword evidence="2" id="KW-0238">DNA-binding</keyword>
<gene>
    <name evidence="6" type="ORF">AVDCRST_MAG03-2022</name>
</gene>